<evidence type="ECO:0008006" key="5">
    <source>
        <dbReference type="Google" id="ProtNLM"/>
    </source>
</evidence>
<evidence type="ECO:0000313" key="3">
    <source>
        <dbReference type="EMBL" id="MBM7633077.1"/>
    </source>
</evidence>
<keyword evidence="4" id="KW-1185">Reference proteome</keyword>
<feature type="compositionally biased region" description="Acidic residues" evidence="1">
    <location>
        <begin position="274"/>
        <end position="286"/>
    </location>
</feature>
<dbReference type="Gene3D" id="2.50.20.10">
    <property type="entry name" value="Lipoprotein localisation LolA/LolB/LppX"/>
    <property type="match status" value="1"/>
</dbReference>
<keyword evidence="2" id="KW-0732">Signal</keyword>
<protein>
    <recommendedName>
        <fullName evidence="5">Topoisomerase IV subunit A</fullName>
    </recommendedName>
</protein>
<feature type="compositionally biased region" description="Acidic residues" evidence="1">
    <location>
        <begin position="25"/>
        <end position="50"/>
    </location>
</feature>
<evidence type="ECO:0000313" key="4">
    <source>
        <dbReference type="Proteomes" id="UP000741863"/>
    </source>
</evidence>
<feature type="region of interest" description="Disordered" evidence="1">
    <location>
        <begin position="261"/>
        <end position="286"/>
    </location>
</feature>
<evidence type="ECO:0000256" key="2">
    <source>
        <dbReference type="SAM" id="SignalP"/>
    </source>
</evidence>
<feature type="region of interest" description="Disordered" evidence="1">
    <location>
        <begin position="25"/>
        <end position="56"/>
    </location>
</feature>
<dbReference type="EMBL" id="JAFBEC010000006">
    <property type="protein sequence ID" value="MBM7633077.1"/>
    <property type="molecule type" value="Genomic_DNA"/>
</dbReference>
<dbReference type="Proteomes" id="UP000741863">
    <property type="component" value="Unassembled WGS sequence"/>
</dbReference>
<organism evidence="3 4">
    <name type="scientific">Geomicrobium sediminis</name>
    <dbReference type="NCBI Taxonomy" id="1347788"/>
    <lineage>
        <taxon>Bacteria</taxon>
        <taxon>Bacillati</taxon>
        <taxon>Bacillota</taxon>
        <taxon>Bacilli</taxon>
        <taxon>Bacillales</taxon>
        <taxon>Geomicrobium</taxon>
    </lineage>
</organism>
<comment type="caution">
    <text evidence="3">The sequence shown here is derived from an EMBL/GenBank/DDBJ whole genome shotgun (WGS) entry which is preliminary data.</text>
</comment>
<gene>
    <name evidence="3" type="ORF">JOD17_002171</name>
</gene>
<evidence type="ECO:0000256" key="1">
    <source>
        <dbReference type="SAM" id="MobiDB-lite"/>
    </source>
</evidence>
<sequence length="286" mass="32917">MKKMYPLVGMTSAAMILAACATDEGTNDEQLDDPITESDEEVADADEPEDSSDHHQTAEEIIKAAIAAEEERQSFSMHSVMTMGIDASVDEDIPEEEDGEAEEREFIEYSYSHEDGTVSTRNETIVDGEPTEYTAGDSEHTLFYTEGDDVAYRVEQFEIEEDPADVNPMANQFEQFLEEYEVELVGEEEVNGFMSYHITFSDDVEVRHYWIEQETYEIVKMDNEHEDNPFRIGLDVLEFEESIDYDEAFFKLEDVLPEDVEIEDRDQDEHLEQELEDSLDDLDEDQ</sequence>
<dbReference type="PROSITE" id="PS51257">
    <property type="entry name" value="PROKAR_LIPOPROTEIN"/>
    <property type="match status" value="1"/>
</dbReference>
<dbReference type="RefSeq" id="WP_204697617.1">
    <property type="nucleotide sequence ID" value="NZ_JAFBEC010000006.1"/>
</dbReference>
<name>A0ABS2PCP5_9BACL</name>
<feature type="chain" id="PRO_5045834919" description="Topoisomerase IV subunit A" evidence="2">
    <location>
        <begin position="22"/>
        <end position="286"/>
    </location>
</feature>
<accession>A0ABS2PCP5</accession>
<feature type="signal peptide" evidence="2">
    <location>
        <begin position="1"/>
        <end position="21"/>
    </location>
</feature>
<reference evidence="3 4" key="1">
    <citation type="submission" date="2021-01" db="EMBL/GenBank/DDBJ databases">
        <title>Genomic Encyclopedia of Type Strains, Phase IV (KMG-IV): sequencing the most valuable type-strain genomes for metagenomic binning, comparative biology and taxonomic classification.</title>
        <authorList>
            <person name="Goeker M."/>
        </authorList>
    </citation>
    <scope>NUCLEOTIDE SEQUENCE [LARGE SCALE GENOMIC DNA]</scope>
    <source>
        <strain evidence="3 4">DSM 25540</strain>
    </source>
</reference>
<proteinExistence type="predicted"/>